<gene>
    <name evidence="3" type="ORF">GCM10011385_00300</name>
</gene>
<reference evidence="3" key="1">
    <citation type="journal article" date="2014" name="Int. J. Syst. Evol. Microbiol.">
        <title>Complete genome sequence of Corynebacterium casei LMG S-19264T (=DSM 44701T), isolated from a smear-ripened cheese.</title>
        <authorList>
            <consortium name="US DOE Joint Genome Institute (JGI-PGF)"/>
            <person name="Walter F."/>
            <person name="Albersmeier A."/>
            <person name="Kalinowski J."/>
            <person name="Ruckert C."/>
        </authorList>
    </citation>
    <scope>NUCLEOTIDE SEQUENCE</scope>
    <source>
        <strain evidence="3">CGMCC 1.15320</strain>
    </source>
</reference>
<feature type="transmembrane region" description="Helical" evidence="2">
    <location>
        <begin position="6"/>
        <end position="24"/>
    </location>
</feature>
<proteinExistence type="predicted"/>
<accession>A0A916RBS2</accession>
<comment type="caution">
    <text evidence="3">The sequence shown here is derived from an EMBL/GenBank/DDBJ whole genome shotgun (WGS) entry which is preliminary data.</text>
</comment>
<keyword evidence="2" id="KW-1133">Transmembrane helix</keyword>
<evidence type="ECO:0000256" key="2">
    <source>
        <dbReference type="SAM" id="Phobius"/>
    </source>
</evidence>
<dbReference type="Proteomes" id="UP000636264">
    <property type="component" value="Unassembled WGS sequence"/>
</dbReference>
<name>A0A916RBS2_9HYPH</name>
<protein>
    <submittedName>
        <fullName evidence="3">Uncharacterized protein</fullName>
    </submittedName>
</protein>
<sequence length="139" mass="15231">MNLDSLTTAIAAIGAVIAALFGIYRASGGQVKPTEQAPAPTLPAMVNQYTNGLKNIENELQAAVRVLHDTKRTMETISSHQQKSVGELESINRMLGRIENNQANLNRTLETIKNHDETSVQILGQIREFVRVKGIHRSG</sequence>
<keyword evidence="2" id="KW-0472">Membrane</keyword>
<evidence type="ECO:0000313" key="3">
    <source>
        <dbReference type="EMBL" id="GGA50995.1"/>
    </source>
</evidence>
<organism evidence="3 4">
    <name type="scientific">Nitratireductor aestuarii</name>
    <dbReference type="NCBI Taxonomy" id="1735103"/>
    <lineage>
        <taxon>Bacteria</taxon>
        <taxon>Pseudomonadati</taxon>
        <taxon>Pseudomonadota</taxon>
        <taxon>Alphaproteobacteria</taxon>
        <taxon>Hyphomicrobiales</taxon>
        <taxon>Phyllobacteriaceae</taxon>
        <taxon>Nitratireductor</taxon>
    </lineage>
</organism>
<dbReference type="AlphaFoldDB" id="A0A916RBS2"/>
<dbReference type="RefSeq" id="WP_188718912.1">
    <property type="nucleotide sequence ID" value="NZ_BMIF01000001.1"/>
</dbReference>
<keyword evidence="2" id="KW-0812">Transmembrane</keyword>
<dbReference type="EMBL" id="BMIF01000001">
    <property type="protein sequence ID" value="GGA50995.1"/>
    <property type="molecule type" value="Genomic_DNA"/>
</dbReference>
<keyword evidence="4" id="KW-1185">Reference proteome</keyword>
<evidence type="ECO:0000256" key="1">
    <source>
        <dbReference type="SAM" id="Coils"/>
    </source>
</evidence>
<evidence type="ECO:0000313" key="4">
    <source>
        <dbReference type="Proteomes" id="UP000636264"/>
    </source>
</evidence>
<feature type="coiled-coil region" evidence="1">
    <location>
        <begin position="46"/>
        <end position="115"/>
    </location>
</feature>
<keyword evidence="1" id="KW-0175">Coiled coil</keyword>
<reference evidence="3" key="2">
    <citation type="submission" date="2020-09" db="EMBL/GenBank/DDBJ databases">
        <authorList>
            <person name="Sun Q."/>
            <person name="Zhou Y."/>
        </authorList>
    </citation>
    <scope>NUCLEOTIDE SEQUENCE</scope>
    <source>
        <strain evidence="3">CGMCC 1.15320</strain>
    </source>
</reference>